<organism evidence="2 3">
    <name type="scientific">Flavobacterium fragile</name>
    <dbReference type="NCBI Taxonomy" id="2949085"/>
    <lineage>
        <taxon>Bacteria</taxon>
        <taxon>Pseudomonadati</taxon>
        <taxon>Bacteroidota</taxon>
        <taxon>Flavobacteriia</taxon>
        <taxon>Flavobacteriales</taxon>
        <taxon>Flavobacteriaceae</taxon>
        <taxon>Flavobacterium</taxon>
    </lineage>
</organism>
<keyword evidence="3" id="KW-1185">Reference proteome</keyword>
<dbReference type="InterPro" id="IPR013766">
    <property type="entry name" value="Thioredoxin_domain"/>
</dbReference>
<name>A0ABT0TDW6_9FLAO</name>
<dbReference type="PANTHER" id="PTHR42852:SF13">
    <property type="entry name" value="PROTEIN DIPZ"/>
    <property type="match status" value="1"/>
</dbReference>
<dbReference type="Gene3D" id="3.40.30.10">
    <property type="entry name" value="Glutaredoxin"/>
    <property type="match status" value="1"/>
</dbReference>
<proteinExistence type="predicted"/>
<reference evidence="2 3" key="1">
    <citation type="submission" date="2022-05" db="EMBL/GenBank/DDBJ databases">
        <title>Flavobacterium sp., isolated from activated sludge.</title>
        <authorList>
            <person name="Ran Q."/>
        </authorList>
    </citation>
    <scope>NUCLEOTIDE SEQUENCE [LARGE SCALE GENOMIC DNA]</scope>
    <source>
        <strain evidence="2 3">HXWNR69</strain>
    </source>
</reference>
<sequence length="207" mass="24022">MINILKYCLFLIVINTANCQTISSTDTLNNSSENNNSKIKYEDIYKNINLKINRSLLDMEIPYFVVKDIEGKEFDSSKTKRLAIYNFWFSACAACIGETEILNELHNKFKDKVDFISITFDSKNEIEKHNINHPTMSRQLSLNKDFIKNLNMNIGYPTTLLVFDGKVVKYQLTGVSSKETIDSKIFMFGTYYKFRSAIEQILEKLEK</sequence>
<evidence type="ECO:0000313" key="2">
    <source>
        <dbReference type="EMBL" id="MCL9769161.1"/>
    </source>
</evidence>
<dbReference type="CDD" id="cd02966">
    <property type="entry name" value="TlpA_like_family"/>
    <property type="match status" value="1"/>
</dbReference>
<dbReference type="Proteomes" id="UP001203342">
    <property type="component" value="Unassembled WGS sequence"/>
</dbReference>
<comment type="caution">
    <text evidence="2">The sequence shown here is derived from an EMBL/GenBank/DDBJ whole genome shotgun (WGS) entry which is preliminary data.</text>
</comment>
<dbReference type="PROSITE" id="PS51352">
    <property type="entry name" value="THIOREDOXIN_2"/>
    <property type="match status" value="1"/>
</dbReference>
<dbReference type="RefSeq" id="WP_250579765.1">
    <property type="nucleotide sequence ID" value="NZ_JAMLJN010000001.1"/>
</dbReference>
<dbReference type="PANTHER" id="PTHR42852">
    <property type="entry name" value="THIOL:DISULFIDE INTERCHANGE PROTEIN DSBE"/>
    <property type="match status" value="1"/>
</dbReference>
<feature type="domain" description="Thioredoxin" evidence="1">
    <location>
        <begin position="55"/>
        <end position="190"/>
    </location>
</feature>
<dbReference type="Pfam" id="PF08534">
    <property type="entry name" value="Redoxin"/>
    <property type="match status" value="1"/>
</dbReference>
<evidence type="ECO:0000259" key="1">
    <source>
        <dbReference type="PROSITE" id="PS51352"/>
    </source>
</evidence>
<dbReference type="InterPro" id="IPR050553">
    <property type="entry name" value="Thioredoxin_ResA/DsbE_sf"/>
</dbReference>
<evidence type="ECO:0000313" key="3">
    <source>
        <dbReference type="Proteomes" id="UP001203342"/>
    </source>
</evidence>
<dbReference type="SUPFAM" id="SSF52833">
    <property type="entry name" value="Thioredoxin-like"/>
    <property type="match status" value="1"/>
</dbReference>
<gene>
    <name evidence="2" type="ORF">NAT47_01920</name>
</gene>
<dbReference type="InterPro" id="IPR036249">
    <property type="entry name" value="Thioredoxin-like_sf"/>
</dbReference>
<dbReference type="InterPro" id="IPR013740">
    <property type="entry name" value="Redoxin"/>
</dbReference>
<protein>
    <submittedName>
        <fullName evidence="2">TlpA family protein disulfide reductase</fullName>
    </submittedName>
</protein>
<accession>A0ABT0TDW6</accession>
<dbReference type="EMBL" id="JAMLJN010000001">
    <property type="protein sequence ID" value="MCL9769161.1"/>
    <property type="molecule type" value="Genomic_DNA"/>
</dbReference>